<organism evidence="2 3">
    <name type="scientific">Paenibacillus aurantiacus</name>
    <dbReference type="NCBI Taxonomy" id="1936118"/>
    <lineage>
        <taxon>Bacteria</taxon>
        <taxon>Bacillati</taxon>
        <taxon>Bacillota</taxon>
        <taxon>Bacilli</taxon>
        <taxon>Bacillales</taxon>
        <taxon>Paenibacillaceae</taxon>
        <taxon>Paenibacillus</taxon>
    </lineage>
</organism>
<accession>A0ABV5L0A9</accession>
<keyword evidence="1" id="KW-1133">Transmembrane helix</keyword>
<gene>
    <name evidence="2" type="ORF">ACFFSY_33630</name>
</gene>
<evidence type="ECO:0008006" key="4">
    <source>
        <dbReference type="Google" id="ProtNLM"/>
    </source>
</evidence>
<comment type="caution">
    <text evidence="2">The sequence shown here is derived from an EMBL/GenBank/DDBJ whole genome shotgun (WGS) entry which is preliminary data.</text>
</comment>
<dbReference type="Proteomes" id="UP001589747">
    <property type="component" value="Unassembled WGS sequence"/>
</dbReference>
<dbReference type="EMBL" id="JBHMDO010000054">
    <property type="protein sequence ID" value="MFB9330910.1"/>
    <property type="molecule type" value="Genomic_DNA"/>
</dbReference>
<reference evidence="2 3" key="1">
    <citation type="submission" date="2024-09" db="EMBL/GenBank/DDBJ databases">
        <authorList>
            <person name="Sun Q."/>
            <person name="Mori K."/>
        </authorList>
    </citation>
    <scope>NUCLEOTIDE SEQUENCE [LARGE SCALE GENOMIC DNA]</scope>
    <source>
        <strain evidence="2 3">TISTR 2452</strain>
    </source>
</reference>
<keyword evidence="1" id="KW-0812">Transmembrane</keyword>
<evidence type="ECO:0000256" key="1">
    <source>
        <dbReference type="SAM" id="Phobius"/>
    </source>
</evidence>
<protein>
    <recommendedName>
        <fullName evidence="4">DUF805 domain-containing protein</fullName>
    </recommendedName>
</protein>
<name>A0ABV5L0A9_9BACL</name>
<feature type="transmembrane region" description="Helical" evidence="1">
    <location>
        <begin position="47"/>
        <end position="68"/>
    </location>
</feature>
<keyword evidence="1" id="KW-0472">Membrane</keyword>
<dbReference type="RefSeq" id="WP_377502748.1">
    <property type="nucleotide sequence ID" value="NZ_JBHMDO010000054.1"/>
</dbReference>
<feature type="transmembrane region" description="Helical" evidence="1">
    <location>
        <begin position="80"/>
        <end position="100"/>
    </location>
</feature>
<feature type="transmembrane region" description="Helical" evidence="1">
    <location>
        <begin position="7"/>
        <end position="27"/>
    </location>
</feature>
<feature type="transmembrane region" description="Helical" evidence="1">
    <location>
        <begin position="131"/>
        <end position="152"/>
    </location>
</feature>
<sequence length="160" mass="17839">MSRLKIDLIAFAVSVSLSIVFFLLVYIFTLTYRGDGHGASGNGNLGILFIIPAIPLYLIALIFTYRIVGPLLDGAKTMLWGAMGLPLVILLCILGEYVYVDNLIRHLRGGPGNPDSVIYNFGWLNQYTNRIYFNAYTFVIGLSLAALTRLVVKRIRNKNH</sequence>
<evidence type="ECO:0000313" key="3">
    <source>
        <dbReference type="Proteomes" id="UP001589747"/>
    </source>
</evidence>
<keyword evidence="3" id="KW-1185">Reference proteome</keyword>
<proteinExistence type="predicted"/>
<evidence type="ECO:0000313" key="2">
    <source>
        <dbReference type="EMBL" id="MFB9330910.1"/>
    </source>
</evidence>